<protein>
    <recommendedName>
        <fullName evidence="2">histidine kinase</fullName>
        <ecNumber evidence="2">2.7.13.3</ecNumber>
    </recommendedName>
</protein>
<evidence type="ECO:0000256" key="3">
    <source>
        <dbReference type="ARBA" id="ARBA00022553"/>
    </source>
</evidence>
<feature type="transmembrane region" description="Helical" evidence="9">
    <location>
        <begin position="12"/>
        <end position="35"/>
    </location>
</feature>
<dbReference type="GO" id="GO:0016020">
    <property type="term" value="C:membrane"/>
    <property type="evidence" value="ECO:0007669"/>
    <property type="project" value="InterPro"/>
</dbReference>
<dbReference type="GO" id="GO:0005524">
    <property type="term" value="F:ATP binding"/>
    <property type="evidence" value="ECO:0007669"/>
    <property type="project" value="UniProtKB-KW"/>
</dbReference>
<keyword evidence="6" id="KW-0418">Kinase</keyword>
<proteinExistence type="predicted"/>
<evidence type="ECO:0000259" key="10">
    <source>
        <dbReference type="Pfam" id="PF02518"/>
    </source>
</evidence>
<dbReference type="Pfam" id="PF23539">
    <property type="entry name" value="DUF7134"/>
    <property type="match status" value="1"/>
</dbReference>
<accession>A0A7K0C082</accession>
<evidence type="ECO:0000256" key="4">
    <source>
        <dbReference type="ARBA" id="ARBA00022679"/>
    </source>
</evidence>
<reference evidence="13 14" key="1">
    <citation type="submission" date="2019-10" db="EMBL/GenBank/DDBJ databases">
        <title>Actinomadura rubteroloni sp. nov. and Actinomadura macrotermitis sp. nov., isolated from the gut of fungus growing-termite Macrotermes natalensis.</title>
        <authorList>
            <person name="Benndorf R."/>
            <person name="Martin K."/>
            <person name="Kuefner M."/>
            <person name="De Beer W."/>
            <person name="Kaster A.-K."/>
            <person name="Vollmers J."/>
            <person name="Poulsen M."/>
            <person name="Beemelmanns C."/>
        </authorList>
    </citation>
    <scope>NUCLEOTIDE SEQUENCE [LARGE SCALE GENOMIC DNA]</scope>
    <source>
        <strain evidence="13 14">RB68</strain>
    </source>
</reference>
<dbReference type="InterPro" id="IPR011712">
    <property type="entry name" value="Sig_transdc_His_kin_sub3_dim/P"/>
</dbReference>
<dbReference type="PANTHER" id="PTHR24421:SF10">
    <property type="entry name" value="NITRATE_NITRITE SENSOR PROTEIN NARQ"/>
    <property type="match status" value="1"/>
</dbReference>
<evidence type="ECO:0000256" key="9">
    <source>
        <dbReference type="SAM" id="Phobius"/>
    </source>
</evidence>
<organism evidence="13 14">
    <name type="scientific">Actinomadura macrotermitis</name>
    <dbReference type="NCBI Taxonomy" id="2585200"/>
    <lineage>
        <taxon>Bacteria</taxon>
        <taxon>Bacillati</taxon>
        <taxon>Actinomycetota</taxon>
        <taxon>Actinomycetes</taxon>
        <taxon>Streptosporangiales</taxon>
        <taxon>Thermomonosporaceae</taxon>
        <taxon>Actinomadura</taxon>
    </lineage>
</organism>
<dbReference type="Gene3D" id="1.20.5.1930">
    <property type="match status" value="1"/>
</dbReference>
<evidence type="ECO:0000256" key="8">
    <source>
        <dbReference type="ARBA" id="ARBA00023012"/>
    </source>
</evidence>
<keyword evidence="9" id="KW-0812">Transmembrane</keyword>
<dbReference type="PANTHER" id="PTHR24421">
    <property type="entry name" value="NITRATE/NITRITE SENSOR PROTEIN NARX-RELATED"/>
    <property type="match status" value="1"/>
</dbReference>
<dbReference type="EC" id="2.7.13.3" evidence="2"/>
<feature type="transmembrane region" description="Helical" evidence="9">
    <location>
        <begin position="472"/>
        <end position="492"/>
    </location>
</feature>
<dbReference type="InterPro" id="IPR003594">
    <property type="entry name" value="HATPase_dom"/>
</dbReference>
<evidence type="ECO:0000256" key="5">
    <source>
        <dbReference type="ARBA" id="ARBA00022741"/>
    </source>
</evidence>
<feature type="domain" description="DUF7134" evidence="12">
    <location>
        <begin position="18"/>
        <end position="164"/>
    </location>
</feature>
<dbReference type="Pfam" id="PF02518">
    <property type="entry name" value="HATPase_c"/>
    <property type="match status" value="1"/>
</dbReference>
<keyword evidence="7" id="KW-0067">ATP-binding</keyword>
<keyword evidence="9" id="KW-0472">Membrane</keyword>
<evidence type="ECO:0000259" key="11">
    <source>
        <dbReference type="Pfam" id="PF07730"/>
    </source>
</evidence>
<evidence type="ECO:0000313" key="14">
    <source>
        <dbReference type="Proteomes" id="UP000487268"/>
    </source>
</evidence>
<name>A0A7K0C082_9ACTN</name>
<comment type="catalytic activity">
    <reaction evidence="1">
        <text>ATP + protein L-histidine = ADP + protein N-phospho-L-histidine.</text>
        <dbReference type="EC" id="2.7.13.3"/>
    </reaction>
</comment>
<feature type="transmembrane region" description="Helical" evidence="9">
    <location>
        <begin position="47"/>
        <end position="64"/>
    </location>
</feature>
<dbReference type="OrthoDB" id="4299820at2"/>
<feature type="transmembrane region" description="Helical" evidence="9">
    <location>
        <begin position="448"/>
        <end position="466"/>
    </location>
</feature>
<gene>
    <name evidence="13" type="ORF">ACRB68_49350</name>
</gene>
<feature type="transmembrane region" description="Helical" evidence="9">
    <location>
        <begin position="114"/>
        <end position="132"/>
    </location>
</feature>
<dbReference type="GO" id="GO:0000155">
    <property type="term" value="F:phosphorelay sensor kinase activity"/>
    <property type="evidence" value="ECO:0007669"/>
    <property type="project" value="InterPro"/>
</dbReference>
<feature type="transmembrane region" description="Helical" evidence="9">
    <location>
        <begin position="70"/>
        <end position="88"/>
    </location>
</feature>
<feature type="transmembrane region" description="Helical" evidence="9">
    <location>
        <begin position="504"/>
        <end position="522"/>
    </location>
</feature>
<dbReference type="Pfam" id="PF07730">
    <property type="entry name" value="HisKA_3"/>
    <property type="match status" value="1"/>
</dbReference>
<evidence type="ECO:0000259" key="12">
    <source>
        <dbReference type="Pfam" id="PF23539"/>
    </source>
</evidence>
<feature type="transmembrane region" description="Helical" evidence="9">
    <location>
        <begin position="534"/>
        <end position="553"/>
    </location>
</feature>
<comment type="caution">
    <text evidence="13">The sequence shown here is derived from an EMBL/GenBank/DDBJ whole genome shotgun (WGS) entry which is preliminary data.</text>
</comment>
<dbReference type="GO" id="GO:0046983">
    <property type="term" value="F:protein dimerization activity"/>
    <property type="evidence" value="ECO:0007669"/>
    <property type="project" value="InterPro"/>
</dbReference>
<dbReference type="EMBL" id="WEGH01000003">
    <property type="protein sequence ID" value="MQY06839.1"/>
    <property type="molecule type" value="Genomic_DNA"/>
</dbReference>
<keyword evidence="5" id="KW-0547">Nucleotide-binding</keyword>
<keyword evidence="8" id="KW-0902">Two-component regulatory system</keyword>
<evidence type="ECO:0000256" key="1">
    <source>
        <dbReference type="ARBA" id="ARBA00000085"/>
    </source>
</evidence>
<keyword evidence="14" id="KW-1185">Reference proteome</keyword>
<sequence>MRTSGDGTSGRFTVADFAVPAVLACAQLGGSWLLADIVAGDPLTRRQWAVTAVAVLLCATALIWRRAAPVPVLAFTVAAGAAGITLIGRDDALAGGIADAVALYSVAVHRPRRTAMIGAAAAWLAQFLAYLPTRDGPADAAMSEFFGVLSYVVITALGQLRRQHRARRAALAERLAAAGRERRDAAASERRRLARDLHDVAGHHLSAVVVHSGAAARLDDPDLTGRALAAAAETGRDVLDSLTRLVEVVGADGGDGTLETLLPPLGQGLTRLGVPVSLAFEGRARRLRPQVATAAYRIVQESLTNAMRYAPGAPVAVEVCHGSGVVRLTVANRAPEGGAPVPSLGSGRGIAGMRERAEAVGGTLTAAPSPDGGWTVRAELPLSPPRRGPGWAEILDGSVVLFCGLLPPLAAFVPPDPVLRGWTIGPALPVVLALLLRAVPLWWRRRAPYLVLGALTLFDTAWALAAGPYSPALLGVMIFGVPAPMIAVYAVACHARRGRRTWPAPFLAAIPWPVAFAVAVAVDDGTRGAGPAVFGAAVGYPLTVLLLLPFWAWGKAVARRGRRWEATALETMAERTGEAVIAERTRVAIGLRGTVLDHTARLVRTAEQGLAGDPGHAARALAEVAEHARAALVDMRALLDAMER</sequence>
<keyword evidence="4" id="KW-0808">Transferase</keyword>
<dbReference type="CDD" id="cd16917">
    <property type="entry name" value="HATPase_UhpB-NarQ-NarX-like"/>
    <property type="match status" value="1"/>
</dbReference>
<feature type="transmembrane region" description="Helical" evidence="9">
    <location>
        <begin position="419"/>
        <end position="436"/>
    </location>
</feature>
<feature type="domain" description="Histidine kinase/HSP90-like ATPase" evidence="10">
    <location>
        <begin position="293"/>
        <end position="383"/>
    </location>
</feature>
<evidence type="ECO:0000313" key="13">
    <source>
        <dbReference type="EMBL" id="MQY06839.1"/>
    </source>
</evidence>
<evidence type="ECO:0000256" key="6">
    <source>
        <dbReference type="ARBA" id="ARBA00022777"/>
    </source>
</evidence>
<feature type="domain" description="Signal transduction histidine kinase subgroup 3 dimerisation and phosphoacceptor" evidence="11">
    <location>
        <begin position="189"/>
        <end position="248"/>
    </location>
</feature>
<dbReference type="Gene3D" id="3.30.565.10">
    <property type="entry name" value="Histidine kinase-like ATPase, C-terminal domain"/>
    <property type="match status" value="1"/>
</dbReference>
<feature type="transmembrane region" description="Helical" evidence="9">
    <location>
        <begin position="138"/>
        <end position="158"/>
    </location>
</feature>
<dbReference type="InterPro" id="IPR055558">
    <property type="entry name" value="DUF7134"/>
</dbReference>
<dbReference type="RefSeq" id="WP_153536321.1">
    <property type="nucleotide sequence ID" value="NZ_WEGH01000003.1"/>
</dbReference>
<evidence type="ECO:0000256" key="7">
    <source>
        <dbReference type="ARBA" id="ARBA00022840"/>
    </source>
</evidence>
<keyword evidence="9" id="KW-1133">Transmembrane helix</keyword>
<feature type="transmembrane region" description="Helical" evidence="9">
    <location>
        <begin position="394"/>
        <end position="413"/>
    </location>
</feature>
<dbReference type="SUPFAM" id="SSF55874">
    <property type="entry name" value="ATPase domain of HSP90 chaperone/DNA topoisomerase II/histidine kinase"/>
    <property type="match status" value="1"/>
</dbReference>
<keyword evidence="3" id="KW-0597">Phosphoprotein</keyword>
<dbReference type="AlphaFoldDB" id="A0A7K0C082"/>
<dbReference type="InterPro" id="IPR036890">
    <property type="entry name" value="HATPase_C_sf"/>
</dbReference>
<dbReference type="Proteomes" id="UP000487268">
    <property type="component" value="Unassembled WGS sequence"/>
</dbReference>
<dbReference type="InterPro" id="IPR050482">
    <property type="entry name" value="Sensor_HK_TwoCompSys"/>
</dbReference>
<evidence type="ECO:0000256" key="2">
    <source>
        <dbReference type="ARBA" id="ARBA00012438"/>
    </source>
</evidence>